<gene>
    <name evidence="1" type="ORF">K505DRAFT_378556</name>
</gene>
<organism evidence="1 2">
    <name type="scientific">Melanomma pulvis-pyrius CBS 109.77</name>
    <dbReference type="NCBI Taxonomy" id="1314802"/>
    <lineage>
        <taxon>Eukaryota</taxon>
        <taxon>Fungi</taxon>
        <taxon>Dikarya</taxon>
        <taxon>Ascomycota</taxon>
        <taxon>Pezizomycotina</taxon>
        <taxon>Dothideomycetes</taxon>
        <taxon>Pleosporomycetidae</taxon>
        <taxon>Pleosporales</taxon>
        <taxon>Melanommataceae</taxon>
        <taxon>Melanomma</taxon>
    </lineage>
</organism>
<evidence type="ECO:0000313" key="2">
    <source>
        <dbReference type="Proteomes" id="UP000799757"/>
    </source>
</evidence>
<dbReference type="Proteomes" id="UP000799757">
    <property type="component" value="Unassembled WGS sequence"/>
</dbReference>
<dbReference type="EMBL" id="MU002175">
    <property type="protein sequence ID" value="KAF2788938.1"/>
    <property type="molecule type" value="Genomic_DNA"/>
</dbReference>
<dbReference type="AlphaFoldDB" id="A0A6A6WYE9"/>
<dbReference type="OrthoDB" id="5404651at2759"/>
<reference evidence="1" key="1">
    <citation type="journal article" date="2020" name="Stud. Mycol.">
        <title>101 Dothideomycetes genomes: a test case for predicting lifestyles and emergence of pathogens.</title>
        <authorList>
            <person name="Haridas S."/>
            <person name="Albert R."/>
            <person name="Binder M."/>
            <person name="Bloem J."/>
            <person name="Labutti K."/>
            <person name="Salamov A."/>
            <person name="Andreopoulos B."/>
            <person name="Baker S."/>
            <person name="Barry K."/>
            <person name="Bills G."/>
            <person name="Bluhm B."/>
            <person name="Cannon C."/>
            <person name="Castanera R."/>
            <person name="Culley D."/>
            <person name="Daum C."/>
            <person name="Ezra D."/>
            <person name="Gonzalez J."/>
            <person name="Henrissat B."/>
            <person name="Kuo A."/>
            <person name="Liang C."/>
            <person name="Lipzen A."/>
            <person name="Lutzoni F."/>
            <person name="Magnuson J."/>
            <person name="Mondo S."/>
            <person name="Nolan M."/>
            <person name="Ohm R."/>
            <person name="Pangilinan J."/>
            <person name="Park H.-J."/>
            <person name="Ramirez L."/>
            <person name="Alfaro M."/>
            <person name="Sun H."/>
            <person name="Tritt A."/>
            <person name="Yoshinaga Y."/>
            <person name="Zwiers L.-H."/>
            <person name="Turgeon B."/>
            <person name="Goodwin S."/>
            <person name="Spatafora J."/>
            <person name="Crous P."/>
            <person name="Grigoriev I."/>
        </authorList>
    </citation>
    <scope>NUCLEOTIDE SEQUENCE</scope>
    <source>
        <strain evidence="1">CBS 109.77</strain>
    </source>
</reference>
<sequence length="559" mass="63218">MPAFQAGLESTFCNEVNLALRNRDANKLQSILVLEPPFQPIYQQLIDSLKNKFPENDPKAEKRLEDVVRRMVTETGESEDEEGRPVASWGQMVSFLVGWMAFIRDINLENLLETYERLSDLQQKANSALQHPTKGILILPTLIRYAKVFSRVAIGLDKRPELIQHLVANSITEDGRRESLPEKAANIVRQSFITCLNDRNTAPRGIKDGKPDGKKVGIYKMANICLKILFQADKLESCQTIFNNIYNSSPPLSIYPASERVTYLYYLGRYHFASTNFFEAQLALQKAYDDTPTNPACMSQRRLILIYLIAANLLLGRFPSAAIYTFPEAHGLRARFEPITRAIRKGDLESFRRITNLDLSDEHAAWFSHYRMFYQIGNYCEVYVWRSVFRKVFLLTGQQGVTERSAPTIDLHAVLLAFQYFERRAHMTPAMAQQDAGPGRRHITFVLQDFMPQGYVDPDFEGLDVTPYIKTPDILEMESICGSLIMQGFLNGFISHKSKRFAITGARKAGNALKAGFPNIWEVISKRKSQDVPGWRKEALSEAAGGGVIRLAGARPAGS</sequence>
<keyword evidence="2" id="KW-1185">Reference proteome</keyword>
<protein>
    <recommendedName>
        <fullName evidence="3">PCI domain-containing protein</fullName>
    </recommendedName>
</protein>
<dbReference type="GO" id="GO:0003690">
    <property type="term" value="F:double-stranded DNA binding"/>
    <property type="evidence" value="ECO:0007669"/>
    <property type="project" value="InterPro"/>
</dbReference>
<dbReference type="GO" id="GO:0003723">
    <property type="term" value="F:RNA binding"/>
    <property type="evidence" value="ECO:0007669"/>
    <property type="project" value="InterPro"/>
</dbReference>
<dbReference type="SMART" id="SM00753">
    <property type="entry name" value="PAM"/>
    <property type="match status" value="1"/>
</dbReference>
<evidence type="ECO:0000313" key="1">
    <source>
        <dbReference type="EMBL" id="KAF2788938.1"/>
    </source>
</evidence>
<name>A0A6A6WYE9_9PLEO</name>
<dbReference type="PANTHER" id="PTHR12732">
    <property type="entry name" value="UNCHARACTERIZED PROTEASOME COMPONENT REGION PCI-CONTAINING"/>
    <property type="match status" value="1"/>
</dbReference>
<dbReference type="PANTHER" id="PTHR12732:SF8">
    <property type="entry name" value="NUCLEAR MRNA EXPORT PROTEIN THP1"/>
    <property type="match status" value="1"/>
</dbReference>
<evidence type="ECO:0008006" key="3">
    <source>
        <dbReference type="Google" id="ProtNLM"/>
    </source>
</evidence>
<dbReference type="InterPro" id="IPR045114">
    <property type="entry name" value="Csn12-like"/>
</dbReference>
<accession>A0A6A6WYE9</accession>
<proteinExistence type="predicted"/>